<evidence type="ECO:0000313" key="8">
    <source>
        <dbReference type="Proteomes" id="UP001412239"/>
    </source>
</evidence>
<feature type="compositionally biased region" description="Basic and acidic residues" evidence="4">
    <location>
        <begin position="520"/>
        <end position="529"/>
    </location>
</feature>
<evidence type="ECO:0008006" key="9">
    <source>
        <dbReference type="Google" id="ProtNLM"/>
    </source>
</evidence>
<dbReference type="EMBL" id="LN890968">
    <property type="protein sequence ID" value="CUS13732.1"/>
    <property type="molecule type" value="Genomic_DNA"/>
</dbReference>
<feature type="domain" description="DDT" evidence="5">
    <location>
        <begin position="423"/>
        <end position="486"/>
    </location>
</feature>
<evidence type="ECO:0000313" key="7">
    <source>
        <dbReference type="EMBL" id="CUS13732.1"/>
    </source>
</evidence>
<feature type="compositionally biased region" description="Basic and acidic residues" evidence="4">
    <location>
        <begin position="733"/>
        <end position="762"/>
    </location>
</feature>
<dbReference type="PROSITE" id="PS50827">
    <property type="entry name" value="DDT"/>
    <property type="match status" value="1"/>
</dbReference>
<feature type="region of interest" description="Disordered" evidence="4">
    <location>
        <begin position="338"/>
        <end position="357"/>
    </location>
</feature>
<dbReference type="InterPro" id="IPR028941">
    <property type="entry name" value="WHIM2_dom"/>
</dbReference>
<evidence type="ECO:0000259" key="6">
    <source>
        <dbReference type="PROSITE" id="PS51136"/>
    </source>
</evidence>
<dbReference type="PANTHER" id="PTHR32075">
    <property type="entry name" value="ISWI CHROMATIN-REMODELING COMPLEX SUBUNIT YPL216W-RELATED"/>
    <property type="match status" value="1"/>
</dbReference>
<feature type="region of interest" description="Disordered" evidence="4">
    <location>
        <begin position="683"/>
        <end position="767"/>
    </location>
</feature>
<evidence type="ECO:0000256" key="2">
    <source>
        <dbReference type="ARBA" id="ARBA00023242"/>
    </source>
</evidence>
<feature type="compositionally biased region" description="Acidic residues" evidence="4">
    <location>
        <begin position="717"/>
        <end position="732"/>
    </location>
</feature>
<feature type="compositionally biased region" description="Acidic residues" evidence="4">
    <location>
        <begin position="493"/>
        <end position="512"/>
    </location>
</feature>
<evidence type="ECO:0000259" key="5">
    <source>
        <dbReference type="PROSITE" id="PS50827"/>
    </source>
</evidence>
<name>A0A292Q1L4_9PEZI</name>
<dbReference type="Pfam" id="PF15613">
    <property type="entry name" value="WSD"/>
    <property type="match status" value="1"/>
</dbReference>
<gene>
    <name evidence="7" type="ORF">GSTUAT00002257001</name>
</gene>
<feature type="region of interest" description="Disordered" evidence="4">
    <location>
        <begin position="1006"/>
        <end position="1047"/>
    </location>
</feature>
<feature type="compositionally biased region" description="Low complexity" evidence="4">
    <location>
        <begin position="266"/>
        <end position="276"/>
    </location>
</feature>
<dbReference type="GO" id="GO:0005634">
    <property type="term" value="C:nucleus"/>
    <property type="evidence" value="ECO:0007669"/>
    <property type="project" value="UniProtKB-SubCell"/>
</dbReference>
<evidence type="ECO:0000256" key="3">
    <source>
        <dbReference type="PROSITE-ProRule" id="PRU00475"/>
    </source>
</evidence>
<dbReference type="Proteomes" id="UP001412239">
    <property type="component" value="Unassembled WGS sequence"/>
</dbReference>
<accession>A0A292Q1L4</accession>
<dbReference type="InterPro" id="IPR018501">
    <property type="entry name" value="DDT_dom"/>
</dbReference>
<feature type="region of interest" description="Disordered" evidence="4">
    <location>
        <begin position="266"/>
        <end position="331"/>
    </location>
</feature>
<dbReference type="InterPro" id="IPR013136">
    <property type="entry name" value="WSTF_Acf1_Cbp146"/>
</dbReference>
<feature type="domain" description="WAC" evidence="6">
    <location>
        <begin position="33"/>
        <end position="140"/>
    </location>
</feature>
<feature type="compositionally biased region" description="Basic and acidic residues" evidence="4">
    <location>
        <begin position="536"/>
        <end position="553"/>
    </location>
</feature>
<dbReference type="AlphaFoldDB" id="A0A292Q1L4"/>
<dbReference type="PROSITE" id="PS51136">
    <property type="entry name" value="WAC"/>
    <property type="match status" value="1"/>
</dbReference>
<feature type="region of interest" description="Disordered" evidence="4">
    <location>
        <begin position="958"/>
        <end position="982"/>
    </location>
</feature>
<dbReference type="Pfam" id="PF10537">
    <property type="entry name" value="WAC_Acf1_DNA_bd"/>
    <property type="match status" value="1"/>
</dbReference>
<dbReference type="GO" id="GO:0000785">
    <property type="term" value="C:chromatin"/>
    <property type="evidence" value="ECO:0007669"/>
    <property type="project" value="UniProtKB-ARBA"/>
</dbReference>
<organism evidence="7 8">
    <name type="scientific">Tuber aestivum</name>
    <name type="common">summer truffle</name>
    <dbReference type="NCBI Taxonomy" id="59557"/>
    <lineage>
        <taxon>Eukaryota</taxon>
        <taxon>Fungi</taxon>
        <taxon>Dikarya</taxon>
        <taxon>Ascomycota</taxon>
        <taxon>Pezizomycotina</taxon>
        <taxon>Pezizomycetes</taxon>
        <taxon>Pezizales</taxon>
        <taxon>Tuberaceae</taxon>
        <taxon>Tuber</taxon>
    </lineage>
</organism>
<feature type="region of interest" description="Disordered" evidence="4">
    <location>
        <begin position="490"/>
        <end position="553"/>
    </location>
</feature>
<feature type="compositionally biased region" description="Polar residues" evidence="4">
    <location>
        <begin position="310"/>
        <end position="326"/>
    </location>
</feature>
<keyword evidence="8" id="KW-1185">Reference proteome</keyword>
<keyword evidence="2 3" id="KW-0539">Nucleus</keyword>
<evidence type="ECO:0000256" key="1">
    <source>
        <dbReference type="ARBA" id="ARBA00004123"/>
    </source>
</evidence>
<dbReference type="PANTHER" id="PTHR32075:SF6">
    <property type="entry name" value="ISWI CHROMATIN-REMODELING COMPLEX SUBUNIT YPL216W-RELATED"/>
    <property type="match status" value="1"/>
</dbReference>
<protein>
    <recommendedName>
        <fullName evidence="9">DDT domain-containing protein</fullName>
    </recommendedName>
</protein>
<dbReference type="GO" id="GO:0000781">
    <property type="term" value="C:chromosome, telomeric region"/>
    <property type="evidence" value="ECO:0007669"/>
    <property type="project" value="GOC"/>
</dbReference>
<reference evidence="7" key="1">
    <citation type="submission" date="2015-10" db="EMBL/GenBank/DDBJ databases">
        <authorList>
            <person name="Regsiter A."/>
            <person name="william w."/>
        </authorList>
    </citation>
    <scope>NUCLEOTIDE SEQUENCE</scope>
    <source>
        <strain evidence="7">Montdore</strain>
    </source>
</reference>
<evidence type="ECO:0000256" key="4">
    <source>
        <dbReference type="SAM" id="MobiDB-lite"/>
    </source>
</evidence>
<dbReference type="GO" id="GO:0031509">
    <property type="term" value="P:subtelomeric heterochromatin formation"/>
    <property type="evidence" value="ECO:0007669"/>
    <property type="project" value="TreeGrafter"/>
</dbReference>
<feature type="compositionally biased region" description="Pro residues" evidence="4">
    <location>
        <begin position="346"/>
        <end position="356"/>
    </location>
</feature>
<dbReference type="Pfam" id="PF02791">
    <property type="entry name" value="DDT"/>
    <property type="match status" value="1"/>
</dbReference>
<comment type="subcellular location">
    <subcellularLocation>
        <location evidence="1 3">Nucleus</location>
    </subcellularLocation>
</comment>
<proteinExistence type="predicted"/>
<sequence>MIGSRYFLASLPIQFGRKPVQLVASPDIDDESQEVWQISQTGEVFVDYQSYLDRLDFYKTKQFSCEITGHMNLSFFEALISETNSSLDVDQTFPEALKDPVLRKVQFSTVSRIDTLVDQLHDSFKSDFYPGEHVTAILPNGDRVEALVREKTMFPELRYASGDIQRKGFSRYTVKLINRNDEEAQVDNEHLVRDKKSFTKAMLRSFIKNTVSREPWNGAPWLVKEEFANKYKIPQTVPPHLQRASTAAERKAKALAQKREQGLVVASVANSSSAPSTPVEIKPTPKSHKSKSHQAAMKVTKITQLDREPGTTSNSARASPWSSPTGTPEAGMAKINSKAAAKEDTPPPPPPPPKPIKYPIEDLDLLYQEGPRRPKLHFLSQLPISVKPEPPAVDTVRRVSRSLTRSSLVSSASPVPMNNGIDEGKVSFFLSTWVFLNIYCEPLLLDSFTFDDYLQALQFSSDEIDCDLFVEIHCALLKAIVNEQGVIQAQLPDPEEDDEEEEEEESDEEEDGSSTGSAEDTVRVNGDRMETEDDGEKSRAKSEDREKSHRADELFEDSDGWIQRLKARDFKNGGWQAIVVGVLYRLSVDDRYAKDCEEILKHLTPVGEEPAPESVRRRYLTLDINLRAMVLHLLSRLTHETRSVRDYMEECSEEMTKHRKDKIEVQRTRRDLISELKMLDDERKILLPENTPRSPSPAAASRQTSTDADGDSKMTGADEEDLDGDDDEDGDDTDRGRSLRRGGERANERKRKREAEKEKADAAAKLPKTSKQFQKVLKTIESVKAKIAKQEEKIASFDEDLRQADCARFRMMGRDRFWNRYWWFERNGMPFGGLPQSSTAYAGYANAMIWVQGPDPSEREGFLVEEAGTKWASEEGSDMRMKMNGSKDERMTVLERQALEESSTTLTSPTQYGYIDTVEEFEQVLSWLDIKGVREKKLKQQFEEYRKHIEEGMVNRKKYLAGESEGSPEKEAGPTRMNTRGKAQIDPGVWRCLNWANETMLDEHGHTHFEQPLPRKSGKKKGGAQDKGVPVNRQGKPVSRQGDRYNF</sequence>